<evidence type="ECO:0000313" key="1">
    <source>
        <dbReference type="EMBL" id="KAK7281820.1"/>
    </source>
</evidence>
<gene>
    <name evidence="1" type="ORF">RIF29_10120</name>
</gene>
<dbReference type="EMBL" id="JAYWIO010000002">
    <property type="protein sequence ID" value="KAK7281820.1"/>
    <property type="molecule type" value="Genomic_DNA"/>
</dbReference>
<organism evidence="1 2">
    <name type="scientific">Crotalaria pallida</name>
    <name type="common">Smooth rattlebox</name>
    <name type="synonym">Crotalaria striata</name>
    <dbReference type="NCBI Taxonomy" id="3830"/>
    <lineage>
        <taxon>Eukaryota</taxon>
        <taxon>Viridiplantae</taxon>
        <taxon>Streptophyta</taxon>
        <taxon>Embryophyta</taxon>
        <taxon>Tracheophyta</taxon>
        <taxon>Spermatophyta</taxon>
        <taxon>Magnoliopsida</taxon>
        <taxon>eudicotyledons</taxon>
        <taxon>Gunneridae</taxon>
        <taxon>Pentapetalae</taxon>
        <taxon>rosids</taxon>
        <taxon>fabids</taxon>
        <taxon>Fabales</taxon>
        <taxon>Fabaceae</taxon>
        <taxon>Papilionoideae</taxon>
        <taxon>50 kb inversion clade</taxon>
        <taxon>genistoids sensu lato</taxon>
        <taxon>core genistoids</taxon>
        <taxon>Crotalarieae</taxon>
        <taxon>Crotalaria</taxon>
    </lineage>
</organism>
<evidence type="ECO:0000313" key="2">
    <source>
        <dbReference type="Proteomes" id="UP001372338"/>
    </source>
</evidence>
<sequence length="89" mass="9897">MVTLSWQCCARCGGEFETQMHALWNCPFAQMVWMEAGLVDAVKPMGEGAVVDWFVGMCAGKSKDDVAWLMIIFIDFDISNASLKSSRIL</sequence>
<dbReference type="Proteomes" id="UP001372338">
    <property type="component" value="Unassembled WGS sequence"/>
</dbReference>
<proteinExistence type="predicted"/>
<keyword evidence="2" id="KW-1185">Reference proteome</keyword>
<dbReference type="AlphaFoldDB" id="A0AAN9FYN9"/>
<reference evidence="1 2" key="1">
    <citation type="submission" date="2024-01" db="EMBL/GenBank/DDBJ databases">
        <title>The genomes of 5 underutilized Papilionoideae crops provide insights into root nodulation and disease resistanc.</title>
        <authorList>
            <person name="Yuan L."/>
        </authorList>
    </citation>
    <scope>NUCLEOTIDE SEQUENCE [LARGE SCALE GENOMIC DNA]</scope>
    <source>
        <strain evidence="1">ZHUSHIDOU_FW_LH</strain>
        <tissue evidence="1">Leaf</tissue>
    </source>
</reference>
<evidence type="ECO:0008006" key="3">
    <source>
        <dbReference type="Google" id="ProtNLM"/>
    </source>
</evidence>
<protein>
    <recommendedName>
        <fullName evidence="3">Reverse transcriptase zinc-binding domain-containing protein</fullName>
    </recommendedName>
</protein>
<comment type="caution">
    <text evidence="1">The sequence shown here is derived from an EMBL/GenBank/DDBJ whole genome shotgun (WGS) entry which is preliminary data.</text>
</comment>
<accession>A0AAN9FYN9</accession>
<name>A0AAN9FYN9_CROPI</name>